<gene>
    <name evidence="3" type="primary">mdoC</name>
    <name evidence="3" type="ORF">CLPUN_39960</name>
</gene>
<protein>
    <submittedName>
        <fullName evidence="3">Glucans biosynthesis protein C</fullName>
        <ecNumber evidence="3">2.1.-.-</ecNumber>
    </submittedName>
</protein>
<dbReference type="PANTHER" id="PTHR36927">
    <property type="entry name" value="BLR4337 PROTEIN"/>
    <property type="match status" value="1"/>
</dbReference>
<accession>A0A1S8T9L6</accession>
<dbReference type="Proteomes" id="UP000190890">
    <property type="component" value="Unassembled WGS sequence"/>
</dbReference>
<feature type="transmembrane region" description="Helical" evidence="1">
    <location>
        <begin position="331"/>
        <end position="354"/>
    </location>
</feature>
<evidence type="ECO:0000256" key="1">
    <source>
        <dbReference type="SAM" id="Phobius"/>
    </source>
</evidence>
<comment type="caution">
    <text evidence="3">The sequence shown here is derived from an EMBL/GenBank/DDBJ whole genome shotgun (WGS) entry which is preliminary data.</text>
</comment>
<evidence type="ECO:0000259" key="2">
    <source>
        <dbReference type="Pfam" id="PF01757"/>
    </source>
</evidence>
<feature type="transmembrane region" description="Helical" evidence="1">
    <location>
        <begin position="41"/>
        <end position="65"/>
    </location>
</feature>
<dbReference type="OrthoDB" id="5446016at2"/>
<feature type="domain" description="Acyltransferase 3" evidence="2">
    <location>
        <begin position="4"/>
        <end position="340"/>
    </location>
</feature>
<dbReference type="STRING" id="29367.CLPUN_39960"/>
<feature type="transmembrane region" description="Helical" evidence="1">
    <location>
        <begin position="181"/>
        <end position="200"/>
    </location>
</feature>
<dbReference type="InterPro" id="IPR050623">
    <property type="entry name" value="Glucan_succinyl_AcylTrfase"/>
</dbReference>
<feature type="transmembrane region" description="Helical" evidence="1">
    <location>
        <begin position="206"/>
        <end position="224"/>
    </location>
</feature>
<keyword evidence="3" id="KW-0808">Transferase</keyword>
<dbReference type="InterPro" id="IPR002656">
    <property type="entry name" value="Acyl_transf_3_dom"/>
</dbReference>
<dbReference type="RefSeq" id="WP_077848978.1">
    <property type="nucleotide sequence ID" value="NZ_LZZM01000201.1"/>
</dbReference>
<proteinExistence type="predicted"/>
<dbReference type="AlphaFoldDB" id="A0A1S8T9L6"/>
<dbReference type="PANTHER" id="PTHR36927:SF3">
    <property type="entry name" value="GLUCANS BIOSYNTHESIS PROTEIN C"/>
    <property type="match status" value="1"/>
</dbReference>
<sequence>MRRNEIDWIRNIGVLLLFVFHTASIFTYYEPWYIWYYSKSWAATIIFIFCIPWHMPVLFFLAGASTRFSLDSRSEKRYVLERVERLLVPFILGMMILVPPQGYFARISRGKSVGTYFEQYKYFWTTISNIPYDGGLGPAHLWFILYLFIISTISLFIIRNLEKESMKKFLLKLKDKLTGKYSLIFSVLVLFIADMTPLAIAEKNILIFLIVFLMGYIAYGDEDYLKYIDRKKMKSLIITAILFVLYVFLIIHHYNLEQDGENKGLKILLSLMRNCVMITTIVAIIGYGQKYLTNGGKLLMYLNKACFPIYILHQPIIVVISYYLLKYYKLPIYVSILIILGSSFIITFGVYEIFKKIKITKYLIGGK</sequence>
<dbReference type="EMBL" id="LZZM01000201">
    <property type="protein sequence ID" value="OOM74291.1"/>
    <property type="molecule type" value="Genomic_DNA"/>
</dbReference>
<feature type="transmembrane region" description="Helical" evidence="1">
    <location>
        <begin position="307"/>
        <end position="325"/>
    </location>
</feature>
<evidence type="ECO:0000313" key="3">
    <source>
        <dbReference type="EMBL" id="OOM74291.1"/>
    </source>
</evidence>
<feature type="transmembrane region" description="Helical" evidence="1">
    <location>
        <begin position="236"/>
        <end position="255"/>
    </location>
</feature>
<feature type="transmembrane region" description="Helical" evidence="1">
    <location>
        <begin position="141"/>
        <end position="161"/>
    </location>
</feature>
<feature type="transmembrane region" description="Helical" evidence="1">
    <location>
        <begin position="12"/>
        <end position="29"/>
    </location>
</feature>
<dbReference type="EC" id="2.1.-.-" evidence="3"/>
<reference evidence="3 4" key="1">
    <citation type="submission" date="2016-05" db="EMBL/GenBank/DDBJ databases">
        <title>Microbial solvent formation.</title>
        <authorList>
            <person name="Poehlein A."/>
            <person name="Montoya Solano J.D."/>
            <person name="Flitsch S."/>
            <person name="Krabben P."/>
            <person name="Duerre P."/>
            <person name="Daniel R."/>
        </authorList>
    </citation>
    <scope>NUCLEOTIDE SEQUENCE [LARGE SCALE GENOMIC DNA]</scope>
    <source>
        <strain evidence="3 4">DSM 2619</strain>
    </source>
</reference>
<dbReference type="GO" id="GO:0016747">
    <property type="term" value="F:acyltransferase activity, transferring groups other than amino-acyl groups"/>
    <property type="evidence" value="ECO:0007669"/>
    <property type="project" value="InterPro"/>
</dbReference>
<evidence type="ECO:0000313" key="4">
    <source>
        <dbReference type="Proteomes" id="UP000190890"/>
    </source>
</evidence>
<organism evidence="3 4">
    <name type="scientific">Clostridium puniceum</name>
    <dbReference type="NCBI Taxonomy" id="29367"/>
    <lineage>
        <taxon>Bacteria</taxon>
        <taxon>Bacillati</taxon>
        <taxon>Bacillota</taxon>
        <taxon>Clostridia</taxon>
        <taxon>Eubacteriales</taxon>
        <taxon>Clostridiaceae</taxon>
        <taxon>Clostridium</taxon>
    </lineage>
</organism>
<dbReference type="Pfam" id="PF01757">
    <property type="entry name" value="Acyl_transf_3"/>
    <property type="match status" value="1"/>
</dbReference>
<keyword evidence="1" id="KW-0812">Transmembrane</keyword>
<keyword evidence="4" id="KW-1185">Reference proteome</keyword>
<keyword evidence="1" id="KW-0472">Membrane</keyword>
<name>A0A1S8T9L6_9CLOT</name>
<feature type="transmembrane region" description="Helical" evidence="1">
    <location>
        <begin position="267"/>
        <end position="287"/>
    </location>
</feature>
<keyword evidence="1" id="KW-1133">Transmembrane helix</keyword>
<feature type="transmembrane region" description="Helical" evidence="1">
    <location>
        <begin position="86"/>
        <end position="104"/>
    </location>
</feature>